<dbReference type="HOGENOM" id="CLU_2621550_0_0_1"/>
<reference evidence="2 3" key="2">
    <citation type="submission" date="2014-03" db="EMBL/GenBank/DDBJ databases">
        <title>The Genome Sequence of Anncaliia algerae insect isolate PRA339.</title>
        <authorList>
            <consortium name="The Broad Institute Genome Sequencing Platform"/>
            <consortium name="The Broad Institute Genome Sequencing Center for Infectious Disease"/>
            <person name="Cuomo C."/>
            <person name="Becnel J."/>
            <person name="Sanscrainte N."/>
            <person name="Walker B."/>
            <person name="Young S.K."/>
            <person name="Zeng Q."/>
            <person name="Gargeya S."/>
            <person name="Fitzgerald M."/>
            <person name="Haas B."/>
            <person name="Abouelleil A."/>
            <person name="Alvarado L."/>
            <person name="Arachchi H.M."/>
            <person name="Berlin A.M."/>
            <person name="Chapman S.B."/>
            <person name="Dewar J."/>
            <person name="Goldberg J."/>
            <person name="Griggs A."/>
            <person name="Gujja S."/>
            <person name="Hansen M."/>
            <person name="Howarth C."/>
            <person name="Imamovic A."/>
            <person name="Larimer J."/>
            <person name="McCowan C."/>
            <person name="Murphy C."/>
            <person name="Neiman D."/>
            <person name="Pearson M."/>
            <person name="Priest M."/>
            <person name="Roberts A."/>
            <person name="Saif S."/>
            <person name="Shea T."/>
            <person name="Sisk P."/>
            <person name="Sykes S."/>
            <person name="Wortman J."/>
            <person name="Nusbaum C."/>
            <person name="Birren B."/>
        </authorList>
    </citation>
    <scope>NUCLEOTIDE SEQUENCE [LARGE SCALE GENOMIC DNA]</scope>
    <source>
        <strain evidence="2 3">PRA339</strain>
    </source>
</reference>
<reference evidence="3" key="1">
    <citation type="submission" date="2013-02" db="EMBL/GenBank/DDBJ databases">
        <authorList>
            <consortium name="The Broad Institute Genome Sequencing Platform"/>
            <person name="Cuomo C."/>
            <person name="Becnel J."/>
            <person name="Sanscrainte N."/>
            <person name="Walker B."/>
            <person name="Young S.K."/>
            <person name="Zeng Q."/>
            <person name="Gargeya S."/>
            <person name="Fitzgerald M."/>
            <person name="Haas B."/>
            <person name="Abouelleil A."/>
            <person name="Alvarado L."/>
            <person name="Arachchi H.M."/>
            <person name="Berlin A.M."/>
            <person name="Chapman S.B."/>
            <person name="Dewar J."/>
            <person name="Goldberg J."/>
            <person name="Griggs A."/>
            <person name="Gujja S."/>
            <person name="Hansen M."/>
            <person name="Howarth C."/>
            <person name="Imamovic A."/>
            <person name="Larimer J."/>
            <person name="McCowan C."/>
            <person name="Murphy C."/>
            <person name="Neiman D."/>
            <person name="Pearson M."/>
            <person name="Priest M."/>
            <person name="Roberts A."/>
            <person name="Saif S."/>
            <person name="Shea T."/>
            <person name="Sisk P."/>
            <person name="Sykes S."/>
            <person name="Wortman J."/>
            <person name="Nusbaum C."/>
            <person name="Birren B."/>
        </authorList>
    </citation>
    <scope>NUCLEOTIDE SEQUENCE [LARGE SCALE GENOMIC DNA]</scope>
    <source>
        <strain evidence="3">PRA339</strain>
    </source>
</reference>
<organism evidence="2 3">
    <name type="scientific">Anncaliia algerae PRA339</name>
    <dbReference type="NCBI Taxonomy" id="1288291"/>
    <lineage>
        <taxon>Eukaryota</taxon>
        <taxon>Fungi</taxon>
        <taxon>Fungi incertae sedis</taxon>
        <taxon>Microsporidia</taxon>
        <taxon>Tubulinosematoidea</taxon>
        <taxon>Tubulinosematidae</taxon>
        <taxon>Anncaliia</taxon>
    </lineage>
</organism>
<proteinExistence type="predicted"/>
<evidence type="ECO:0000313" key="2">
    <source>
        <dbReference type="EMBL" id="KCZ81045.1"/>
    </source>
</evidence>
<keyword evidence="1" id="KW-0175">Coiled coil</keyword>
<accession>A0A059F1M9</accession>
<keyword evidence="3" id="KW-1185">Reference proteome</keyword>
<evidence type="ECO:0000313" key="3">
    <source>
        <dbReference type="Proteomes" id="UP000030655"/>
    </source>
</evidence>
<feature type="coiled-coil region" evidence="1">
    <location>
        <begin position="31"/>
        <end position="74"/>
    </location>
</feature>
<evidence type="ECO:0000256" key="1">
    <source>
        <dbReference type="SAM" id="Coils"/>
    </source>
</evidence>
<gene>
    <name evidence="2" type="ORF">H312_01531</name>
</gene>
<dbReference type="VEuPathDB" id="MicrosporidiaDB:H312_01531"/>
<name>A0A059F1M9_9MICR</name>
<dbReference type="Proteomes" id="UP000030655">
    <property type="component" value="Unassembled WGS sequence"/>
</dbReference>
<sequence length="78" mass="9137">MSFATFSYNISPKGFGHSPFEVICGRGPCLMSDYENENAEEKQNNISETEDLMIERMKVIRDKMVQELKNIRKKRFQT</sequence>
<dbReference type="AlphaFoldDB" id="A0A059F1M9"/>
<protein>
    <submittedName>
        <fullName evidence="2">Uncharacterized protein</fullName>
    </submittedName>
</protein>
<dbReference type="EMBL" id="KK365152">
    <property type="protein sequence ID" value="KCZ81045.1"/>
    <property type="molecule type" value="Genomic_DNA"/>
</dbReference>